<reference evidence="1 2" key="1">
    <citation type="submission" date="2023-11" db="EMBL/GenBank/DDBJ databases">
        <title>Draft genome of Azohydromonas lata strain H1 (DSM1123), a polyhydroxyalkanoate producer.</title>
        <authorList>
            <person name="Traversa D."/>
            <person name="D'Addabbo P."/>
            <person name="Pazzani C."/>
            <person name="Manzari C."/>
            <person name="Chiara M."/>
            <person name="Scrascia M."/>
        </authorList>
    </citation>
    <scope>NUCLEOTIDE SEQUENCE [LARGE SCALE GENOMIC DNA]</scope>
    <source>
        <strain evidence="1 2">H1</strain>
        <plasmid evidence="1">unnamed</plasmid>
    </source>
</reference>
<dbReference type="InterPro" id="IPR024755">
    <property type="entry name" value="cpYpsA"/>
</dbReference>
<accession>A0ABU5I794</accession>
<geneLocation type="plasmid" evidence="1">
    <name>unnamed</name>
</geneLocation>
<dbReference type="EMBL" id="JAXOJX010000001">
    <property type="protein sequence ID" value="MDZ5454969.1"/>
    <property type="molecule type" value="Genomic_DNA"/>
</dbReference>
<dbReference type="Proteomes" id="UP001293718">
    <property type="component" value="Unassembled WGS sequence"/>
</dbReference>
<dbReference type="Gene3D" id="3.40.50.450">
    <property type="match status" value="1"/>
</dbReference>
<dbReference type="Pfam" id="PF12694">
    <property type="entry name" value="cpYpsA"/>
    <property type="match status" value="1"/>
</dbReference>
<protein>
    <submittedName>
        <fullName evidence="1">Molybdenum carrier protein</fullName>
    </submittedName>
</protein>
<dbReference type="RefSeq" id="WP_322464069.1">
    <property type="nucleotide sequence ID" value="NZ_JAXOJX010000001.1"/>
</dbReference>
<keyword evidence="1" id="KW-0614">Plasmid</keyword>
<keyword evidence="2" id="KW-1185">Reference proteome</keyword>
<evidence type="ECO:0000313" key="1">
    <source>
        <dbReference type="EMBL" id="MDZ5454969.1"/>
    </source>
</evidence>
<sequence length="159" mass="16919">MIERVVSGGQTGADRGAALDWALARGVPHGGWCPAARIAEDGTIPSQHQLTEMPNGGGYCQRTKANVRNADATLLLSVAPERTGGSRQTMIFARQLAKPWLHLHPGMDWRSALRTWIDANSIATLNVAGLRASSAPAIDSFTVEVLDVLAQMTAMACAE</sequence>
<evidence type="ECO:0000313" key="2">
    <source>
        <dbReference type="Proteomes" id="UP001293718"/>
    </source>
</evidence>
<name>A0ABU5I794_9BURK</name>
<comment type="caution">
    <text evidence="1">The sequence shown here is derived from an EMBL/GenBank/DDBJ whole genome shotgun (WGS) entry which is preliminary data.</text>
</comment>
<organism evidence="1 2">
    <name type="scientific">Azohydromonas lata</name>
    <dbReference type="NCBI Taxonomy" id="45677"/>
    <lineage>
        <taxon>Bacteria</taxon>
        <taxon>Pseudomonadati</taxon>
        <taxon>Pseudomonadota</taxon>
        <taxon>Betaproteobacteria</taxon>
        <taxon>Burkholderiales</taxon>
        <taxon>Sphaerotilaceae</taxon>
        <taxon>Azohydromonas</taxon>
    </lineage>
</organism>
<proteinExistence type="predicted"/>
<gene>
    <name evidence="1" type="ORF">SM757_00135</name>
</gene>